<gene>
    <name evidence="1" type="ORF">KC19_1G151600</name>
</gene>
<name>A0A8T0J5F8_CERPU</name>
<dbReference type="Proteomes" id="UP000822688">
    <property type="component" value="Chromosome 1"/>
</dbReference>
<evidence type="ECO:0000313" key="2">
    <source>
        <dbReference type="Proteomes" id="UP000822688"/>
    </source>
</evidence>
<keyword evidence="2" id="KW-1185">Reference proteome</keyword>
<reference evidence="1" key="1">
    <citation type="submission" date="2020-06" db="EMBL/GenBank/DDBJ databases">
        <title>WGS assembly of Ceratodon purpureus strain R40.</title>
        <authorList>
            <person name="Carey S.B."/>
            <person name="Jenkins J."/>
            <person name="Shu S."/>
            <person name="Lovell J.T."/>
            <person name="Sreedasyam A."/>
            <person name="Maumus F."/>
            <person name="Tiley G.P."/>
            <person name="Fernandez-Pozo N."/>
            <person name="Barry K."/>
            <person name="Chen C."/>
            <person name="Wang M."/>
            <person name="Lipzen A."/>
            <person name="Daum C."/>
            <person name="Saski C.A."/>
            <person name="Payton A.C."/>
            <person name="Mcbreen J.C."/>
            <person name="Conrad R.E."/>
            <person name="Kollar L.M."/>
            <person name="Olsson S."/>
            <person name="Huttunen S."/>
            <person name="Landis J.B."/>
            <person name="Wickett N.J."/>
            <person name="Johnson M.G."/>
            <person name="Rensing S.A."/>
            <person name="Grimwood J."/>
            <person name="Schmutz J."/>
            <person name="Mcdaniel S.F."/>
        </authorList>
    </citation>
    <scope>NUCLEOTIDE SEQUENCE</scope>
    <source>
        <strain evidence="1">R40</strain>
    </source>
</reference>
<dbReference type="AlphaFoldDB" id="A0A8T0J5F8"/>
<feature type="non-terminal residue" evidence="1">
    <location>
        <position position="1"/>
    </location>
</feature>
<proteinExistence type="predicted"/>
<comment type="caution">
    <text evidence="1">The sequence shown here is derived from an EMBL/GenBank/DDBJ whole genome shotgun (WGS) entry which is preliminary data.</text>
</comment>
<accession>A0A8T0J5F8</accession>
<protein>
    <submittedName>
        <fullName evidence="1">Uncharacterized protein</fullName>
    </submittedName>
</protein>
<sequence length="137" mass="15395">LFSVPLFLLSSGKAKPSSPATSESRELQQLPFRNENLRRRTVTKAKPGGNENRILSSTNNGFSDGSLDCVSFGICRHALRLFGSFCMTGRLQWRMRPAPSSSLHLCIVRIWALEFRSSRILSISGFCFFGFLGFWEV</sequence>
<evidence type="ECO:0000313" key="1">
    <source>
        <dbReference type="EMBL" id="KAG0591124.1"/>
    </source>
</evidence>
<dbReference type="EMBL" id="CM026421">
    <property type="protein sequence ID" value="KAG0591124.1"/>
    <property type="molecule type" value="Genomic_DNA"/>
</dbReference>
<organism evidence="1 2">
    <name type="scientific">Ceratodon purpureus</name>
    <name type="common">Fire moss</name>
    <name type="synonym">Dicranum purpureum</name>
    <dbReference type="NCBI Taxonomy" id="3225"/>
    <lineage>
        <taxon>Eukaryota</taxon>
        <taxon>Viridiplantae</taxon>
        <taxon>Streptophyta</taxon>
        <taxon>Embryophyta</taxon>
        <taxon>Bryophyta</taxon>
        <taxon>Bryophytina</taxon>
        <taxon>Bryopsida</taxon>
        <taxon>Dicranidae</taxon>
        <taxon>Pseudoditrichales</taxon>
        <taxon>Ditrichaceae</taxon>
        <taxon>Ceratodon</taxon>
    </lineage>
</organism>